<evidence type="ECO:0000256" key="6">
    <source>
        <dbReference type="ARBA" id="ARBA00022679"/>
    </source>
</evidence>
<evidence type="ECO:0000256" key="7">
    <source>
        <dbReference type="ARBA" id="ARBA00022692"/>
    </source>
</evidence>
<dbReference type="PRINTS" id="PR00344">
    <property type="entry name" value="BCTRLSENSOR"/>
</dbReference>
<dbReference type="Gene3D" id="3.30.565.10">
    <property type="entry name" value="Histidine kinase-like ATPase, C-terminal domain"/>
    <property type="match status" value="1"/>
</dbReference>
<dbReference type="AlphaFoldDB" id="A0A6G8AP71"/>
<dbReference type="Pfam" id="PF00512">
    <property type="entry name" value="HisKA"/>
    <property type="match status" value="1"/>
</dbReference>
<evidence type="ECO:0000256" key="8">
    <source>
        <dbReference type="ARBA" id="ARBA00022741"/>
    </source>
</evidence>
<keyword evidence="6" id="KW-0808">Transferase</keyword>
<evidence type="ECO:0000256" key="2">
    <source>
        <dbReference type="ARBA" id="ARBA00004651"/>
    </source>
</evidence>
<feature type="domain" description="Histidine kinase" evidence="15">
    <location>
        <begin position="155"/>
        <end position="368"/>
    </location>
</feature>
<dbReference type="EC" id="2.7.13.3" evidence="3"/>
<dbReference type="InterPro" id="IPR003594">
    <property type="entry name" value="HATPase_dom"/>
</dbReference>
<gene>
    <name evidence="16" type="ORF">G7081_07190</name>
</gene>
<dbReference type="GO" id="GO:0000155">
    <property type="term" value="F:phosphorelay sensor kinase activity"/>
    <property type="evidence" value="ECO:0007669"/>
    <property type="project" value="InterPro"/>
</dbReference>
<evidence type="ECO:0000256" key="4">
    <source>
        <dbReference type="ARBA" id="ARBA00022475"/>
    </source>
</evidence>
<dbReference type="SMART" id="SM00388">
    <property type="entry name" value="HisKA"/>
    <property type="match status" value="1"/>
</dbReference>
<evidence type="ECO:0000313" key="17">
    <source>
        <dbReference type="Proteomes" id="UP000500890"/>
    </source>
</evidence>
<keyword evidence="11 14" id="KW-1133">Transmembrane helix</keyword>
<dbReference type="InterPro" id="IPR003661">
    <property type="entry name" value="HisK_dim/P_dom"/>
</dbReference>
<dbReference type="Gene3D" id="1.10.287.130">
    <property type="match status" value="1"/>
</dbReference>
<keyword evidence="12" id="KW-0902">Two-component regulatory system</keyword>
<keyword evidence="17" id="KW-1185">Reference proteome</keyword>
<comment type="subcellular location">
    <subcellularLocation>
        <location evidence="2">Cell membrane</location>
        <topology evidence="2">Multi-pass membrane protein</topology>
    </subcellularLocation>
</comment>
<evidence type="ECO:0000313" key="16">
    <source>
        <dbReference type="EMBL" id="QIL46871.1"/>
    </source>
</evidence>
<feature type="transmembrane region" description="Helical" evidence="14">
    <location>
        <begin position="60"/>
        <end position="86"/>
    </location>
</feature>
<evidence type="ECO:0000256" key="9">
    <source>
        <dbReference type="ARBA" id="ARBA00022777"/>
    </source>
</evidence>
<keyword evidence="7 14" id="KW-0812">Transmembrane</keyword>
<evidence type="ECO:0000256" key="1">
    <source>
        <dbReference type="ARBA" id="ARBA00000085"/>
    </source>
</evidence>
<dbReference type="EMBL" id="CP049886">
    <property type="protein sequence ID" value="QIL46871.1"/>
    <property type="molecule type" value="Genomic_DNA"/>
</dbReference>
<evidence type="ECO:0000256" key="12">
    <source>
        <dbReference type="ARBA" id="ARBA00023012"/>
    </source>
</evidence>
<keyword evidence="4" id="KW-1003">Cell membrane</keyword>
<dbReference type="KEGG" id="vah:G7081_07190"/>
<sequence length="368" mass="41765">MNNGKFSMLKKKLLVDLLKYIIVTAVGLVLLSSLFSGKIADGILELLQYQFPLDYDSAFMIYHISIRQNKMLIISIFMLVAIYFIFRKLINTVMTYFDEIDNNLNEVVSDSDVLTELSPELASIEMKINQSKQLLKSRELALKDSEMKKNDLVVYLAHDIKTPLTSIIGYLSFLVETNEIDEETRQKYLKLVLTKANDLEGLINEFFDITRFNMQDIVLTKQRFNLGTMLQQICDERHLDAREKNQKILVDSPDIEMVADAEKLARVFNNIIKNACLYGEADSPISVMVKETALSVEIEIANQGDTLTEEAMSEMFDKFIRLNRARTTQNAGSGLGLAIAKDIVNAHNGDITVHSNRGLTTFKIVLPK</sequence>
<reference evidence="16 17" key="1">
    <citation type="submission" date="2020-03" db="EMBL/GenBank/DDBJ databases">
        <title>Vagococcus sp. nov., isolated from beetles.</title>
        <authorList>
            <person name="Hyun D.-W."/>
            <person name="Bae J.-W."/>
        </authorList>
    </citation>
    <scope>NUCLEOTIDE SEQUENCE [LARGE SCALE GENOMIC DNA]</scope>
    <source>
        <strain evidence="16 17">HDW17A</strain>
    </source>
</reference>
<evidence type="ECO:0000256" key="5">
    <source>
        <dbReference type="ARBA" id="ARBA00022553"/>
    </source>
</evidence>
<dbReference type="InterPro" id="IPR036097">
    <property type="entry name" value="HisK_dim/P_sf"/>
</dbReference>
<dbReference type="CDD" id="cd00082">
    <property type="entry name" value="HisKA"/>
    <property type="match status" value="1"/>
</dbReference>
<keyword evidence="9 16" id="KW-0418">Kinase</keyword>
<evidence type="ECO:0000259" key="15">
    <source>
        <dbReference type="PROSITE" id="PS50109"/>
    </source>
</evidence>
<accession>A0A6G8AP71</accession>
<dbReference type="FunFam" id="3.30.565.10:FF:000006">
    <property type="entry name" value="Sensor histidine kinase WalK"/>
    <property type="match status" value="1"/>
</dbReference>
<feature type="transmembrane region" description="Helical" evidence="14">
    <location>
        <begin position="20"/>
        <end position="40"/>
    </location>
</feature>
<evidence type="ECO:0000256" key="11">
    <source>
        <dbReference type="ARBA" id="ARBA00022989"/>
    </source>
</evidence>
<evidence type="ECO:0000256" key="3">
    <source>
        <dbReference type="ARBA" id="ARBA00012438"/>
    </source>
</evidence>
<dbReference type="SUPFAM" id="SSF47384">
    <property type="entry name" value="Homodimeric domain of signal transducing histidine kinase"/>
    <property type="match status" value="1"/>
</dbReference>
<keyword evidence="5" id="KW-0597">Phosphoprotein</keyword>
<evidence type="ECO:0000256" key="14">
    <source>
        <dbReference type="SAM" id="Phobius"/>
    </source>
</evidence>
<comment type="catalytic activity">
    <reaction evidence="1">
        <text>ATP + protein L-histidine = ADP + protein N-phospho-L-histidine.</text>
        <dbReference type="EC" id="2.7.13.3"/>
    </reaction>
</comment>
<dbReference type="InterPro" id="IPR005467">
    <property type="entry name" value="His_kinase_dom"/>
</dbReference>
<organism evidence="16 17">
    <name type="scientific">Vagococcus coleopterorum</name>
    <dbReference type="NCBI Taxonomy" id="2714946"/>
    <lineage>
        <taxon>Bacteria</taxon>
        <taxon>Bacillati</taxon>
        <taxon>Bacillota</taxon>
        <taxon>Bacilli</taxon>
        <taxon>Lactobacillales</taxon>
        <taxon>Enterococcaceae</taxon>
        <taxon>Vagococcus</taxon>
    </lineage>
</organism>
<dbReference type="PANTHER" id="PTHR45528:SF1">
    <property type="entry name" value="SENSOR HISTIDINE KINASE CPXA"/>
    <property type="match status" value="1"/>
</dbReference>
<evidence type="ECO:0000256" key="10">
    <source>
        <dbReference type="ARBA" id="ARBA00022840"/>
    </source>
</evidence>
<dbReference type="InterPro" id="IPR004358">
    <property type="entry name" value="Sig_transdc_His_kin-like_C"/>
</dbReference>
<dbReference type="RefSeq" id="WP_166008259.1">
    <property type="nucleotide sequence ID" value="NZ_CP049886.1"/>
</dbReference>
<dbReference type="SUPFAM" id="SSF55874">
    <property type="entry name" value="ATPase domain of HSP90 chaperone/DNA topoisomerase II/histidine kinase"/>
    <property type="match status" value="1"/>
</dbReference>
<evidence type="ECO:0000256" key="13">
    <source>
        <dbReference type="ARBA" id="ARBA00023136"/>
    </source>
</evidence>
<dbReference type="Proteomes" id="UP000500890">
    <property type="component" value="Chromosome"/>
</dbReference>
<dbReference type="PROSITE" id="PS50109">
    <property type="entry name" value="HIS_KIN"/>
    <property type="match status" value="1"/>
</dbReference>
<proteinExistence type="predicted"/>
<dbReference type="InterPro" id="IPR050398">
    <property type="entry name" value="HssS/ArlS-like"/>
</dbReference>
<dbReference type="PANTHER" id="PTHR45528">
    <property type="entry name" value="SENSOR HISTIDINE KINASE CPXA"/>
    <property type="match status" value="1"/>
</dbReference>
<keyword evidence="8" id="KW-0547">Nucleotide-binding</keyword>
<dbReference type="Pfam" id="PF02518">
    <property type="entry name" value="HATPase_c"/>
    <property type="match status" value="1"/>
</dbReference>
<keyword evidence="13 14" id="KW-0472">Membrane</keyword>
<dbReference type="GO" id="GO:0005886">
    <property type="term" value="C:plasma membrane"/>
    <property type="evidence" value="ECO:0007669"/>
    <property type="project" value="UniProtKB-SubCell"/>
</dbReference>
<keyword evidence="10" id="KW-0067">ATP-binding</keyword>
<protein>
    <recommendedName>
        <fullName evidence="3">histidine kinase</fullName>
        <ecNumber evidence="3">2.7.13.3</ecNumber>
    </recommendedName>
</protein>
<name>A0A6G8AP71_9ENTE</name>
<dbReference type="SMART" id="SM00387">
    <property type="entry name" value="HATPase_c"/>
    <property type="match status" value="1"/>
</dbReference>
<dbReference type="InterPro" id="IPR036890">
    <property type="entry name" value="HATPase_C_sf"/>
</dbReference>
<dbReference type="GO" id="GO:0005524">
    <property type="term" value="F:ATP binding"/>
    <property type="evidence" value="ECO:0007669"/>
    <property type="project" value="UniProtKB-KW"/>
</dbReference>